<keyword evidence="9" id="KW-1185">Reference proteome</keyword>
<dbReference type="EMBL" id="CP000916">
    <property type="protein sequence ID" value="ACM23870.1"/>
    <property type="molecule type" value="Genomic_DNA"/>
</dbReference>
<proteinExistence type="inferred from homology"/>
<comment type="similarity">
    <text evidence="2 7">Belongs to the trans-sulfuration enzymes family.</text>
</comment>
<dbReference type="FunFam" id="3.40.640.10:FF:000035">
    <property type="entry name" value="O-succinylhomoserine sulfhydrylase"/>
    <property type="match status" value="1"/>
</dbReference>
<dbReference type="GO" id="GO:0003961">
    <property type="term" value="F:O-acetylhomoserine aminocarboxypropyltransferase activity"/>
    <property type="evidence" value="ECO:0007669"/>
    <property type="project" value="TreeGrafter"/>
</dbReference>
<dbReference type="Gene3D" id="3.90.1150.10">
    <property type="entry name" value="Aspartate Aminotransferase, domain 1"/>
    <property type="match status" value="1"/>
</dbReference>
<dbReference type="GO" id="GO:0030170">
    <property type="term" value="F:pyridoxal phosphate binding"/>
    <property type="evidence" value="ECO:0007669"/>
    <property type="project" value="InterPro"/>
</dbReference>
<accession>B9KA87</accession>
<dbReference type="GO" id="GO:0004124">
    <property type="term" value="F:cysteine synthase activity"/>
    <property type="evidence" value="ECO:0007669"/>
    <property type="project" value="TreeGrafter"/>
</dbReference>
<evidence type="ECO:0000256" key="7">
    <source>
        <dbReference type="RuleBase" id="RU362118"/>
    </source>
</evidence>
<dbReference type="eggNOG" id="COG2873">
    <property type="taxonomic scope" value="Bacteria"/>
</dbReference>
<protein>
    <submittedName>
        <fullName evidence="8">O-acetylhomoserine sulfhydrylase</fullName>
    </submittedName>
</protein>
<dbReference type="NCBIfam" id="TIGR01326">
    <property type="entry name" value="OAH_OAS_sulfhy"/>
    <property type="match status" value="1"/>
</dbReference>
<dbReference type="InterPro" id="IPR000277">
    <property type="entry name" value="Cys/Met-Metab_PyrdxlP-dep_enz"/>
</dbReference>
<evidence type="ECO:0000256" key="1">
    <source>
        <dbReference type="ARBA" id="ARBA00001933"/>
    </source>
</evidence>
<dbReference type="HOGENOM" id="CLU_018986_4_0_0"/>
<dbReference type="PIRSF" id="PIRSF001434">
    <property type="entry name" value="CGS"/>
    <property type="match status" value="1"/>
</dbReference>
<evidence type="ECO:0000313" key="9">
    <source>
        <dbReference type="Proteomes" id="UP000000445"/>
    </source>
</evidence>
<reference evidence="8 9" key="1">
    <citation type="journal article" date="2009" name="Biosci. Biotechnol. Biochem.">
        <title>WeGAS: a web-based microbial genome annotation system.</title>
        <authorList>
            <person name="Lee D."/>
            <person name="Seo H."/>
            <person name="Park C."/>
            <person name="Park K."/>
        </authorList>
    </citation>
    <scope>NUCLEOTIDE SEQUENCE [LARGE SCALE GENOMIC DNA]</scope>
    <source>
        <strain evidence="9">ATCC 49049 / DSM 4359 / NBRC 107923 / NS-E</strain>
    </source>
</reference>
<dbReference type="InterPro" id="IPR006235">
    <property type="entry name" value="OAc-hSer/O-AcSer_sulfhydrylase"/>
</dbReference>
<dbReference type="KEGG" id="tna:CTN_1694"/>
<comment type="cofactor">
    <cofactor evidence="1 7">
        <name>pyridoxal 5'-phosphate</name>
        <dbReference type="ChEBI" id="CHEBI:597326"/>
    </cofactor>
</comment>
<evidence type="ECO:0000256" key="5">
    <source>
        <dbReference type="ARBA" id="ARBA00060553"/>
    </source>
</evidence>
<keyword evidence="4 6" id="KW-0663">Pyridoxal phosphate</keyword>
<dbReference type="InterPro" id="IPR015422">
    <property type="entry name" value="PyrdxlP-dep_Trfase_small"/>
</dbReference>
<evidence type="ECO:0000256" key="6">
    <source>
        <dbReference type="PIRSR" id="PIRSR001434-2"/>
    </source>
</evidence>
<dbReference type="GO" id="GO:0006535">
    <property type="term" value="P:cysteine biosynthetic process from serine"/>
    <property type="evidence" value="ECO:0007669"/>
    <property type="project" value="TreeGrafter"/>
</dbReference>
<comment type="pathway">
    <text evidence="5">Amino-acid biosynthesis; L-methionine biosynthesis via de novo pathway; L-homocysteine from O-acetyl-L-homoserine: step 1/1.</text>
</comment>
<name>B9KA87_THENN</name>
<sequence length="433" mass="47527">MNTLDWRKYGFNTRALHAGYEPPEPTTGSRAVPIYQTTSYVFKDSDHAARLFALEEPGFIYTRIGNPTVSVLEERIAALEGGVGALAVSSGQAAITYAILNIAGPGDEIVSGSALYGGTYNLFKHTLYRKSGIVVKFVDETDPKNVEEAITEKTKAVYLETIGNPGLTVPDFEAIAEIAHRHGIPLIVDNTVAPYIFRPFEHGADIIVYSATKFIGGHGTSIGGLIVDNGKFDWKNGKFPELVEPDPSYHGVSYVETFKEAAYIVKCRTQLLRDLGSCMSPFNAFLFILGLETLSLRMKKHCENALKVVEFLKTHPAVSWVNYPIVESNKTRENALKYLKEGYGAIVTFGIKGGKEAGKKFIDSLTLISHLANIGDARTLAIHPASTTHQQLTEEEQLKTGVTPDMIRLSVGIEDVEDIIEDLDQALRRSQEG</sequence>
<dbReference type="InterPro" id="IPR015421">
    <property type="entry name" value="PyrdxlP-dep_Trfase_major"/>
</dbReference>
<dbReference type="AlphaFoldDB" id="B9KA87"/>
<dbReference type="PROSITE" id="PS00868">
    <property type="entry name" value="CYS_MET_METAB_PP"/>
    <property type="match status" value="1"/>
</dbReference>
<gene>
    <name evidence="8" type="ordered locus">CTN_1694</name>
</gene>
<dbReference type="PANTHER" id="PTHR43797:SF2">
    <property type="entry name" value="HOMOCYSTEINE_CYSTEINE SYNTHASE"/>
    <property type="match status" value="1"/>
</dbReference>
<dbReference type="Proteomes" id="UP000000445">
    <property type="component" value="Chromosome"/>
</dbReference>
<dbReference type="InterPro" id="IPR015424">
    <property type="entry name" value="PyrdxlP-dep_Trfase"/>
</dbReference>
<evidence type="ECO:0000313" key="8">
    <source>
        <dbReference type="EMBL" id="ACM23870.1"/>
    </source>
</evidence>
<dbReference type="Gene3D" id="3.40.640.10">
    <property type="entry name" value="Type I PLP-dependent aspartate aminotransferase-like (Major domain)"/>
    <property type="match status" value="1"/>
</dbReference>
<dbReference type="GO" id="GO:0005737">
    <property type="term" value="C:cytoplasm"/>
    <property type="evidence" value="ECO:0007669"/>
    <property type="project" value="TreeGrafter"/>
</dbReference>
<dbReference type="Pfam" id="PF01053">
    <property type="entry name" value="Cys_Met_Meta_PP"/>
    <property type="match status" value="1"/>
</dbReference>
<dbReference type="InterPro" id="IPR054542">
    <property type="entry name" value="Cys_met_metab_PP"/>
</dbReference>
<evidence type="ECO:0000256" key="4">
    <source>
        <dbReference type="ARBA" id="ARBA00022898"/>
    </source>
</evidence>
<organism evidence="8 9">
    <name type="scientific">Thermotoga neapolitana (strain ATCC 49049 / DSM 4359 / NBRC 107923 / NS-E)</name>
    <dbReference type="NCBI Taxonomy" id="309803"/>
    <lineage>
        <taxon>Bacteria</taxon>
        <taxon>Thermotogati</taxon>
        <taxon>Thermotogota</taxon>
        <taxon>Thermotogae</taxon>
        <taxon>Thermotogales</taxon>
        <taxon>Thermotogaceae</taxon>
        <taxon>Thermotoga</taxon>
    </lineage>
</organism>
<evidence type="ECO:0000256" key="3">
    <source>
        <dbReference type="ARBA" id="ARBA00022679"/>
    </source>
</evidence>
<dbReference type="CDD" id="cd00614">
    <property type="entry name" value="CGS_like"/>
    <property type="match status" value="1"/>
</dbReference>
<dbReference type="GO" id="GO:0071269">
    <property type="term" value="P:L-homocysteine biosynthetic process"/>
    <property type="evidence" value="ECO:0007669"/>
    <property type="project" value="TreeGrafter"/>
</dbReference>
<evidence type="ECO:0000256" key="2">
    <source>
        <dbReference type="ARBA" id="ARBA00009077"/>
    </source>
</evidence>
<dbReference type="STRING" id="309803.CTN_1694"/>
<feature type="modified residue" description="N6-(pyridoxal phosphate)lysine" evidence="6">
    <location>
        <position position="213"/>
    </location>
</feature>
<keyword evidence="3" id="KW-0808">Transferase</keyword>
<dbReference type="PANTHER" id="PTHR43797">
    <property type="entry name" value="HOMOCYSTEINE/CYSTEINE SYNTHASE"/>
    <property type="match status" value="1"/>
</dbReference>
<dbReference type="SUPFAM" id="SSF53383">
    <property type="entry name" value="PLP-dependent transferases"/>
    <property type="match status" value="1"/>
</dbReference>
<dbReference type="GO" id="GO:0019346">
    <property type="term" value="P:transsulfuration"/>
    <property type="evidence" value="ECO:0007669"/>
    <property type="project" value="InterPro"/>
</dbReference>